<gene>
    <name evidence="3" type="ORF">DPMN_157753</name>
</gene>
<feature type="transmembrane region" description="Helical" evidence="2">
    <location>
        <begin position="25"/>
        <end position="48"/>
    </location>
</feature>
<dbReference type="Proteomes" id="UP000828390">
    <property type="component" value="Unassembled WGS sequence"/>
</dbReference>
<protein>
    <submittedName>
        <fullName evidence="3">Uncharacterized protein</fullName>
    </submittedName>
</protein>
<reference evidence="3" key="2">
    <citation type="submission" date="2020-11" db="EMBL/GenBank/DDBJ databases">
        <authorList>
            <person name="McCartney M.A."/>
            <person name="Auch B."/>
            <person name="Kono T."/>
            <person name="Mallez S."/>
            <person name="Becker A."/>
            <person name="Gohl D.M."/>
            <person name="Silverstein K.A.T."/>
            <person name="Koren S."/>
            <person name="Bechman K.B."/>
            <person name="Herman A."/>
            <person name="Abrahante J.E."/>
            <person name="Garbe J."/>
        </authorList>
    </citation>
    <scope>NUCLEOTIDE SEQUENCE</scope>
    <source>
        <strain evidence="3">Duluth1</strain>
        <tissue evidence="3">Whole animal</tissue>
    </source>
</reference>
<accession>A0A9D4IP50</accession>
<keyword evidence="2" id="KW-0812">Transmembrane</keyword>
<evidence type="ECO:0000256" key="1">
    <source>
        <dbReference type="SAM" id="MobiDB-lite"/>
    </source>
</evidence>
<dbReference type="EMBL" id="JAIWYP010000008">
    <property type="protein sequence ID" value="KAH3779944.1"/>
    <property type="molecule type" value="Genomic_DNA"/>
</dbReference>
<reference evidence="3" key="1">
    <citation type="journal article" date="2019" name="bioRxiv">
        <title>The Genome of the Zebra Mussel, Dreissena polymorpha: A Resource for Invasive Species Research.</title>
        <authorList>
            <person name="McCartney M.A."/>
            <person name="Auch B."/>
            <person name="Kono T."/>
            <person name="Mallez S."/>
            <person name="Zhang Y."/>
            <person name="Obille A."/>
            <person name="Becker A."/>
            <person name="Abrahante J.E."/>
            <person name="Garbe J."/>
            <person name="Badalamenti J.P."/>
            <person name="Herman A."/>
            <person name="Mangelson H."/>
            <person name="Liachko I."/>
            <person name="Sullivan S."/>
            <person name="Sone E.D."/>
            <person name="Koren S."/>
            <person name="Silverstein K.A.T."/>
            <person name="Beckman K.B."/>
            <person name="Gohl D.M."/>
        </authorList>
    </citation>
    <scope>NUCLEOTIDE SEQUENCE</scope>
    <source>
        <strain evidence="3">Duluth1</strain>
        <tissue evidence="3">Whole animal</tissue>
    </source>
</reference>
<name>A0A9D4IP50_DREPO</name>
<proteinExistence type="predicted"/>
<feature type="compositionally biased region" description="Polar residues" evidence="1">
    <location>
        <begin position="97"/>
        <end position="107"/>
    </location>
</feature>
<feature type="region of interest" description="Disordered" evidence="1">
    <location>
        <begin position="97"/>
        <end position="120"/>
    </location>
</feature>
<evidence type="ECO:0000313" key="3">
    <source>
        <dbReference type="EMBL" id="KAH3779944.1"/>
    </source>
</evidence>
<comment type="caution">
    <text evidence="3">The sequence shown here is derived from an EMBL/GenBank/DDBJ whole genome shotgun (WGS) entry which is preliminary data.</text>
</comment>
<organism evidence="3 4">
    <name type="scientific">Dreissena polymorpha</name>
    <name type="common">Zebra mussel</name>
    <name type="synonym">Mytilus polymorpha</name>
    <dbReference type="NCBI Taxonomy" id="45954"/>
    <lineage>
        <taxon>Eukaryota</taxon>
        <taxon>Metazoa</taxon>
        <taxon>Spiralia</taxon>
        <taxon>Lophotrochozoa</taxon>
        <taxon>Mollusca</taxon>
        <taxon>Bivalvia</taxon>
        <taxon>Autobranchia</taxon>
        <taxon>Heteroconchia</taxon>
        <taxon>Euheterodonta</taxon>
        <taxon>Imparidentia</taxon>
        <taxon>Neoheterodontei</taxon>
        <taxon>Myida</taxon>
        <taxon>Dreissenoidea</taxon>
        <taxon>Dreissenidae</taxon>
        <taxon>Dreissena</taxon>
    </lineage>
</organism>
<dbReference type="AlphaFoldDB" id="A0A9D4IP50"/>
<evidence type="ECO:0000256" key="2">
    <source>
        <dbReference type="SAM" id="Phobius"/>
    </source>
</evidence>
<keyword evidence="2" id="KW-0472">Membrane</keyword>
<keyword evidence="4" id="KW-1185">Reference proteome</keyword>
<sequence length="120" mass="13007">MTRCSLGCCTDNGRVRCCEDTNSGVLFVGIVGGVIGLILLLKIIACCCKKKQNRARHGLVHATTNSPPGYGTTGTQMGYEQQPYQAYPMQTNNMTSGYMTTPTQLTAPWQPPPYEEANKG</sequence>
<keyword evidence="2" id="KW-1133">Transmembrane helix</keyword>
<evidence type="ECO:0000313" key="4">
    <source>
        <dbReference type="Proteomes" id="UP000828390"/>
    </source>
</evidence>